<feature type="transmembrane region" description="Helical" evidence="2">
    <location>
        <begin position="35"/>
        <end position="52"/>
    </location>
</feature>
<name>A0A5C5YHV1_9BACT</name>
<dbReference type="InterPro" id="IPR002931">
    <property type="entry name" value="Transglutaminase-like"/>
</dbReference>
<feature type="transmembrane region" description="Helical" evidence="2">
    <location>
        <begin position="133"/>
        <end position="149"/>
    </location>
</feature>
<dbReference type="SUPFAM" id="SSF54001">
    <property type="entry name" value="Cysteine proteinases"/>
    <property type="match status" value="1"/>
</dbReference>
<dbReference type="InterPro" id="IPR038765">
    <property type="entry name" value="Papain-like_cys_pep_sf"/>
</dbReference>
<evidence type="ECO:0000313" key="4">
    <source>
        <dbReference type="EMBL" id="TWT73352.1"/>
    </source>
</evidence>
<evidence type="ECO:0000313" key="5">
    <source>
        <dbReference type="Proteomes" id="UP000318053"/>
    </source>
</evidence>
<dbReference type="SMART" id="SM00460">
    <property type="entry name" value="TGc"/>
    <property type="match status" value="1"/>
</dbReference>
<dbReference type="AlphaFoldDB" id="A0A5C5YHV1"/>
<dbReference type="Gene3D" id="3.10.620.30">
    <property type="match status" value="1"/>
</dbReference>
<feature type="transmembrane region" description="Helical" evidence="2">
    <location>
        <begin position="108"/>
        <end position="127"/>
    </location>
</feature>
<dbReference type="PANTHER" id="PTHR42736">
    <property type="entry name" value="PROTEIN-GLUTAMINE GAMMA-GLUTAMYLTRANSFERASE"/>
    <property type="match status" value="1"/>
</dbReference>
<keyword evidence="2" id="KW-0812">Transmembrane</keyword>
<dbReference type="RefSeq" id="WP_146390883.1">
    <property type="nucleotide sequence ID" value="NZ_SJPK01000003.1"/>
</dbReference>
<evidence type="ECO:0000256" key="1">
    <source>
        <dbReference type="SAM" id="MobiDB-lite"/>
    </source>
</evidence>
<sequence>MLTWSRRRVETILLALISLGSIVSLRTPVETQLCFVSEMAVIAVLGLLAMARPSRIQEIATGALPLIPIAFAVIARFFATPIALEMTALTVLGTVSLAMALGGRSTRWLALSVVSSGFLVLFCSSISDSRYAVALPIIWILSCVWHLIANHWEQLDMALPESVARNWTLRPATMIATVVTLAGAGYVAQDRFTRPPHLLHGFMPTSGGSRWSDPAARSGVGTGESAIAAKDHAESFGAVDSDIFLESTESSLLDMFNDMVGEPKAKKNRREKAQAMPNQDFLPNHERTARSDLGSSSFSVDRMPPSSHRLPDDVTDSSVIQWDGPTGIRLAMHRYDTFDGTDWTQSTDLTCETLKRIKIGEDSWFVEPEQHARIDQDASSISVGLLKIIRLDSTRMPVPMMTTGVHIEKIDRQDFFGIARDGCFQMPGREKIPALTVIHVASTRPSEDELRLGLQEQTATTPPIHADLRSLADRVTREHEHAYDQLQAIVTHLRNNFTCDRSFAPTSDQAVSQFLDSRRGGDHLFATTAALLARELGLQSRFVTGFYVRPDAFDITAGHASVLPRDVHAWAEVRLADGRWFEIEPSPGYQRPDYRPSIWLASQQLAATYWPLAAIVVAASLAVFLSRRIWIEWLLTSIWRLTSWFYPQGNLRVAIWVIEARARLAGCQRSSGRPQRDWLEELTQPDLTAQAVTRQFCDAADARFFSSSQRPIDDSSQRLVRLLNTRTLSQLAKELPI</sequence>
<keyword evidence="5" id="KW-1185">Reference proteome</keyword>
<protein>
    <submittedName>
        <fullName evidence="4">Transglutaminase-like superfamily protein</fullName>
    </submittedName>
</protein>
<dbReference type="PANTHER" id="PTHR42736:SF1">
    <property type="entry name" value="PROTEIN-GLUTAMINE GAMMA-GLUTAMYLTRANSFERASE"/>
    <property type="match status" value="1"/>
</dbReference>
<feature type="transmembrane region" description="Helical" evidence="2">
    <location>
        <begin position="12"/>
        <end position="29"/>
    </location>
</feature>
<feature type="transmembrane region" description="Helical" evidence="2">
    <location>
        <begin position="59"/>
        <end position="78"/>
    </location>
</feature>
<comment type="caution">
    <text evidence="4">The sequence shown here is derived from an EMBL/GenBank/DDBJ whole genome shotgun (WGS) entry which is preliminary data.</text>
</comment>
<evidence type="ECO:0000259" key="3">
    <source>
        <dbReference type="SMART" id="SM00460"/>
    </source>
</evidence>
<dbReference type="OrthoDB" id="231513at2"/>
<keyword evidence="2" id="KW-0472">Membrane</keyword>
<feature type="region of interest" description="Disordered" evidence="1">
    <location>
        <begin position="264"/>
        <end position="318"/>
    </location>
</feature>
<keyword evidence="2" id="KW-1133">Transmembrane helix</keyword>
<reference evidence="4 5" key="1">
    <citation type="submission" date="2019-02" db="EMBL/GenBank/DDBJ databases">
        <title>Deep-cultivation of Planctomycetes and their phenomic and genomic characterization uncovers novel biology.</title>
        <authorList>
            <person name="Wiegand S."/>
            <person name="Jogler M."/>
            <person name="Boedeker C."/>
            <person name="Pinto D."/>
            <person name="Vollmers J."/>
            <person name="Rivas-Marin E."/>
            <person name="Kohn T."/>
            <person name="Peeters S.H."/>
            <person name="Heuer A."/>
            <person name="Rast P."/>
            <person name="Oberbeckmann S."/>
            <person name="Bunk B."/>
            <person name="Jeske O."/>
            <person name="Meyerdierks A."/>
            <person name="Storesund J.E."/>
            <person name="Kallscheuer N."/>
            <person name="Luecker S."/>
            <person name="Lage O.M."/>
            <person name="Pohl T."/>
            <person name="Merkel B.J."/>
            <person name="Hornburger P."/>
            <person name="Mueller R.-W."/>
            <person name="Bruemmer F."/>
            <person name="Labrenz M."/>
            <person name="Spormann A.M."/>
            <person name="Op Den Camp H."/>
            <person name="Overmann J."/>
            <person name="Amann R."/>
            <person name="Jetten M.S.M."/>
            <person name="Mascher T."/>
            <person name="Medema M.H."/>
            <person name="Devos D.P."/>
            <person name="Kaster A.-K."/>
            <person name="Ovreas L."/>
            <person name="Rohde M."/>
            <person name="Galperin M.Y."/>
            <person name="Jogler C."/>
        </authorList>
    </citation>
    <scope>NUCLEOTIDE SEQUENCE [LARGE SCALE GENOMIC DNA]</scope>
    <source>
        <strain evidence="4 5">CA85</strain>
    </source>
</reference>
<evidence type="ECO:0000256" key="2">
    <source>
        <dbReference type="SAM" id="Phobius"/>
    </source>
</evidence>
<dbReference type="EMBL" id="SJPK01000003">
    <property type="protein sequence ID" value="TWT73352.1"/>
    <property type="molecule type" value="Genomic_DNA"/>
</dbReference>
<organism evidence="4 5">
    <name type="scientific">Allorhodopirellula solitaria</name>
    <dbReference type="NCBI Taxonomy" id="2527987"/>
    <lineage>
        <taxon>Bacteria</taxon>
        <taxon>Pseudomonadati</taxon>
        <taxon>Planctomycetota</taxon>
        <taxon>Planctomycetia</taxon>
        <taxon>Pirellulales</taxon>
        <taxon>Pirellulaceae</taxon>
        <taxon>Allorhodopirellula</taxon>
    </lineage>
</organism>
<proteinExistence type="predicted"/>
<dbReference type="Pfam" id="PF01841">
    <property type="entry name" value="Transglut_core"/>
    <property type="match status" value="1"/>
</dbReference>
<dbReference type="Proteomes" id="UP000318053">
    <property type="component" value="Unassembled WGS sequence"/>
</dbReference>
<dbReference type="InterPro" id="IPR052901">
    <property type="entry name" value="Bact_TGase-like"/>
</dbReference>
<feature type="domain" description="Transglutaminase-like" evidence="3">
    <location>
        <begin position="514"/>
        <end position="587"/>
    </location>
</feature>
<accession>A0A5C5YHV1</accession>
<gene>
    <name evidence="4" type="ORF">CA85_18210</name>
</gene>